<dbReference type="PANTHER" id="PTHR43579">
    <property type="match status" value="1"/>
</dbReference>
<feature type="domain" description="Protealysin N-terminal propeptide" evidence="10">
    <location>
        <begin position="64"/>
        <end position="107"/>
    </location>
</feature>
<dbReference type="PANTHER" id="PTHR43579:SF1">
    <property type="entry name" value="NEUTRAL METALLOPROTEINASE"/>
    <property type="match status" value="1"/>
</dbReference>
<reference evidence="11 12" key="1">
    <citation type="journal article" date="2019" name="Appl. Microbiol. Biotechnol.">
        <title>Genome sequence of Isaria javanica and comparative genome analysis insights into family S53 peptidase evolution in fungal entomopathogens.</title>
        <authorList>
            <person name="Lin R."/>
            <person name="Zhang X."/>
            <person name="Xin B."/>
            <person name="Zou M."/>
            <person name="Gao Y."/>
            <person name="Qin F."/>
            <person name="Hu Q."/>
            <person name="Xie B."/>
            <person name="Cheng X."/>
        </authorList>
    </citation>
    <scope>NUCLEOTIDE SEQUENCE [LARGE SCALE GENOMIC DNA]</scope>
    <source>
        <strain evidence="11 12">IJ1G</strain>
    </source>
</reference>
<evidence type="ECO:0000256" key="2">
    <source>
        <dbReference type="ARBA" id="ARBA00022670"/>
    </source>
</evidence>
<accession>A0A545W625</accession>
<feature type="domain" description="Peptidase M4" evidence="8">
    <location>
        <begin position="123"/>
        <end position="241"/>
    </location>
</feature>
<dbReference type="InterPro" id="IPR001570">
    <property type="entry name" value="Peptidase_M4_C_domain"/>
</dbReference>
<evidence type="ECO:0000256" key="1">
    <source>
        <dbReference type="ARBA" id="ARBA00009388"/>
    </source>
</evidence>
<feature type="compositionally biased region" description="Acidic residues" evidence="7">
    <location>
        <begin position="427"/>
        <end position="438"/>
    </location>
</feature>
<dbReference type="InterPro" id="IPR023612">
    <property type="entry name" value="Peptidase_M4"/>
</dbReference>
<dbReference type="Gene3D" id="1.10.390.10">
    <property type="entry name" value="Neutral Protease Domain 2"/>
    <property type="match status" value="1"/>
</dbReference>
<evidence type="ECO:0000256" key="4">
    <source>
        <dbReference type="ARBA" id="ARBA00022801"/>
    </source>
</evidence>
<evidence type="ECO:0000256" key="5">
    <source>
        <dbReference type="ARBA" id="ARBA00022833"/>
    </source>
</evidence>
<feature type="domain" description="Peptidase M4 C-terminal" evidence="9">
    <location>
        <begin position="245"/>
        <end position="406"/>
    </location>
</feature>
<evidence type="ECO:0000256" key="6">
    <source>
        <dbReference type="ARBA" id="ARBA00023049"/>
    </source>
</evidence>
<protein>
    <submittedName>
        <fullName evidence="11">Peptidase M4, thermolysin</fullName>
    </submittedName>
</protein>
<name>A0A545W625_9HYPO</name>
<keyword evidence="6" id="KW-0482">Metalloprotease</keyword>
<dbReference type="Proteomes" id="UP000315783">
    <property type="component" value="Unassembled WGS sequence"/>
</dbReference>
<dbReference type="GO" id="GO:0006508">
    <property type="term" value="P:proteolysis"/>
    <property type="evidence" value="ECO:0007669"/>
    <property type="project" value="UniProtKB-KW"/>
</dbReference>
<evidence type="ECO:0000313" key="11">
    <source>
        <dbReference type="EMBL" id="TQV97397.1"/>
    </source>
</evidence>
<gene>
    <name evidence="11" type="ORF">IF1G_03140</name>
</gene>
<dbReference type="EMBL" id="SPUK01000004">
    <property type="protein sequence ID" value="TQV97397.1"/>
    <property type="molecule type" value="Genomic_DNA"/>
</dbReference>
<evidence type="ECO:0000259" key="9">
    <source>
        <dbReference type="Pfam" id="PF02868"/>
    </source>
</evidence>
<dbReference type="Pfam" id="PF02868">
    <property type="entry name" value="Peptidase_M4_C"/>
    <property type="match status" value="1"/>
</dbReference>
<evidence type="ECO:0000259" key="10">
    <source>
        <dbReference type="Pfam" id="PF16485"/>
    </source>
</evidence>
<keyword evidence="5" id="KW-0862">Zinc</keyword>
<dbReference type="InterPro" id="IPR027268">
    <property type="entry name" value="Peptidase_M4/M1_CTD_sf"/>
</dbReference>
<feature type="region of interest" description="Disordered" evidence="7">
    <location>
        <begin position="106"/>
        <end position="146"/>
    </location>
</feature>
<dbReference type="InterPro" id="IPR032475">
    <property type="entry name" value="Protealysin_N_PP"/>
</dbReference>
<dbReference type="Pfam" id="PF16485">
    <property type="entry name" value="PLN_propep"/>
    <property type="match status" value="1"/>
</dbReference>
<evidence type="ECO:0000256" key="7">
    <source>
        <dbReference type="SAM" id="MobiDB-lite"/>
    </source>
</evidence>
<keyword evidence="12" id="KW-1185">Reference proteome</keyword>
<feature type="compositionally biased region" description="Acidic residues" evidence="7">
    <location>
        <begin position="406"/>
        <end position="415"/>
    </location>
</feature>
<feature type="compositionally biased region" description="Basic and acidic residues" evidence="7">
    <location>
        <begin position="470"/>
        <end position="507"/>
    </location>
</feature>
<organism evidence="11 12">
    <name type="scientific">Cordyceps javanica</name>
    <dbReference type="NCBI Taxonomy" id="43265"/>
    <lineage>
        <taxon>Eukaryota</taxon>
        <taxon>Fungi</taxon>
        <taxon>Dikarya</taxon>
        <taxon>Ascomycota</taxon>
        <taxon>Pezizomycotina</taxon>
        <taxon>Sordariomycetes</taxon>
        <taxon>Hypocreomycetidae</taxon>
        <taxon>Hypocreales</taxon>
        <taxon>Cordycipitaceae</taxon>
        <taxon>Cordyceps</taxon>
    </lineage>
</organism>
<sequence length="515" mass="55931">MCDQRCYIVPPHLLQAIADSTSNPEKIRESARACLLSREKVSTARKELFATLAQPRGFTSQQRHQIVPPHVFQQMSTAEANDEETRARAKGNLEHVEGVIAQYKTAQGNEQEAQSLSAQSKSKKETRRAVYDAQNTTSESSLPGKLVRDEGQGAVKDKAVNEAFDNVGSVLKFYQEKFKWASIDNRRADVISSVHFGEAYENAFWDPSVRQMVFGDGGEFLNNFTASIDVIGHELTHAVTEHTSPLDYQGQPGALNEHVSDVFGIMVKQMVEDEKSDVADWLIGENCILPGIKGTALRSMKEPGTAYDDPRFGKDPQVSNMKDFKQMYEDNGGVHIFSGIPNKAFYLAAVALGGYSWEKAGQIWWKTMNSGKIPTRCTFLQFADVTVDVAEEEFKAGKIVRKAWDDEGPNSDDGCDNGRGNDHDNNDGDNDDDNDDASGCDKKDDGKGKGGDCDKGGDNNDDSGSGDCGNGKDGKDGKDGKGGKGGKDCQDDGKGDEGDGKGGKGDNDEGDCGCN</sequence>
<dbReference type="AlphaFoldDB" id="A0A545W625"/>
<dbReference type="OrthoDB" id="5332336at2759"/>
<dbReference type="PRINTS" id="PR00730">
    <property type="entry name" value="THERMOLYSIN"/>
</dbReference>
<feature type="compositionally biased region" description="Basic and acidic residues" evidence="7">
    <location>
        <begin position="439"/>
        <end position="458"/>
    </location>
</feature>
<dbReference type="InterPro" id="IPR052759">
    <property type="entry name" value="Metalloprotease_M4"/>
</dbReference>
<keyword evidence="2" id="KW-0645">Protease</keyword>
<dbReference type="SUPFAM" id="SSF55486">
    <property type="entry name" value="Metalloproteases ('zincins'), catalytic domain"/>
    <property type="match status" value="1"/>
</dbReference>
<feature type="compositionally biased region" description="Low complexity" evidence="7">
    <location>
        <begin position="110"/>
        <end position="120"/>
    </location>
</feature>
<dbReference type="GO" id="GO:0046872">
    <property type="term" value="F:metal ion binding"/>
    <property type="evidence" value="ECO:0007669"/>
    <property type="project" value="UniProtKB-KW"/>
</dbReference>
<evidence type="ECO:0000259" key="8">
    <source>
        <dbReference type="Pfam" id="PF01447"/>
    </source>
</evidence>
<comment type="similarity">
    <text evidence="1">Belongs to the peptidase M4 family.</text>
</comment>
<dbReference type="GO" id="GO:0004222">
    <property type="term" value="F:metalloendopeptidase activity"/>
    <property type="evidence" value="ECO:0007669"/>
    <property type="project" value="InterPro"/>
</dbReference>
<comment type="caution">
    <text evidence="11">The sequence shown here is derived from an EMBL/GenBank/DDBJ whole genome shotgun (WGS) entry which is preliminary data.</text>
</comment>
<dbReference type="Pfam" id="PF01447">
    <property type="entry name" value="Peptidase_M4"/>
    <property type="match status" value="1"/>
</dbReference>
<keyword evidence="4" id="KW-0378">Hydrolase</keyword>
<feature type="region of interest" description="Disordered" evidence="7">
    <location>
        <begin position="404"/>
        <end position="515"/>
    </location>
</feature>
<evidence type="ECO:0000256" key="3">
    <source>
        <dbReference type="ARBA" id="ARBA00022723"/>
    </source>
</evidence>
<dbReference type="InterPro" id="IPR013856">
    <property type="entry name" value="Peptidase_M4_domain"/>
</dbReference>
<proteinExistence type="inferred from homology"/>
<dbReference type="CDD" id="cd09597">
    <property type="entry name" value="M4_TLP"/>
    <property type="match status" value="1"/>
</dbReference>
<dbReference type="STRING" id="43265.A0A545W625"/>
<keyword evidence="3" id="KW-0479">Metal-binding</keyword>
<evidence type="ECO:0000313" key="12">
    <source>
        <dbReference type="Proteomes" id="UP000315783"/>
    </source>
</evidence>
<dbReference type="Gene3D" id="3.10.170.10">
    <property type="match status" value="1"/>
</dbReference>